<proteinExistence type="predicted"/>
<feature type="transmembrane region" description="Helical" evidence="2">
    <location>
        <begin position="64"/>
        <end position="86"/>
    </location>
</feature>
<dbReference type="AlphaFoldDB" id="A0AA40E456"/>
<keyword evidence="2" id="KW-0472">Membrane</keyword>
<evidence type="ECO:0000256" key="1">
    <source>
        <dbReference type="SAM" id="MobiDB-lite"/>
    </source>
</evidence>
<dbReference type="EMBL" id="JAUKTV010000010">
    <property type="protein sequence ID" value="KAK0726425.1"/>
    <property type="molecule type" value="Genomic_DNA"/>
</dbReference>
<sequence length="219" mass="24485">MDIESQKPQHLLRSNPPPPIRSRTPTLKLITNLPISSDEMVQPHETSLNDPWDWPIALRQLTGLFLFALQLIVTTTWQGGLLSLVTSTSSSFLQIADSVITCLVITISSYVHFCLASLDYEPVWLSLPVHNKTEGAESDKRMQSWEPKHFYVMALVETVILVGGASTGLQNVRLWGLSVVTVGSWYLGWRLGAVQVMTVRLCQPEAWRFATGRQGRIVS</sequence>
<protein>
    <submittedName>
        <fullName evidence="3">Uncharacterized protein</fullName>
    </submittedName>
</protein>
<feature type="transmembrane region" description="Helical" evidence="2">
    <location>
        <begin position="175"/>
        <end position="193"/>
    </location>
</feature>
<evidence type="ECO:0000313" key="4">
    <source>
        <dbReference type="Proteomes" id="UP001172159"/>
    </source>
</evidence>
<evidence type="ECO:0000256" key="2">
    <source>
        <dbReference type="SAM" id="Phobius"/>
    </source>
</evidence>
<feature type="region of interest" description="Disordered" evidence="1">
    <location>
        <begin position="1"/>
        <end position="23"/>
    </location>
</feature>
<comment type="caution">
    <text evidence="3">The sequence shown here is derived from an EMBL/GenBank/DDBJ whole genome shotgun (WGS) entry which is preliminary data.</text>
</comment>
<feature type="transmembrane region" description="Helical" evidence="2">
    <location>
        <begin position="150"/>
        <end position="169"/>
    </location>
</feature>
<reference evidence="3" key="1">
    <citation type="submission" date="2023-06" db="EMBL/GenBank/DDBJ databases">
        <title>Genome-scale phylogeny and comparative genomics of the fungal order Sordariales.</title>
        <authorList>
            <consortium name="Lawrence Berkeley National Laboratory"/>
            <person name="Hensen N."/>
            <person name="Bonometti L."/>
            <person name="Westerberg I."/>
            <person name="Brannstrom I.O."/>
            <person name="Guillou S."/>
            <person name="Cros-Aarteil S."/>
            <person name="Calhoun S."/>
            <person name="Haridas S."/>
            <person name="Kuo A."/>
            <person name="Mondo S."/>
            <person name="Pangilinan J."/>
            <person name="Riley R."/>
            <person name="Labutti K."/>
            <person name="Andreopoulos B."/>
            <person name="Lipzen A."/>
            <person name="Chen C."/>
            <person name="Yanf M."/>
            <person name="Daum C."/>
            <person name="Ng V."/>
            <person name="Clum A."/>
            <person name="Steindorff A."/>
            <person name="Ohm R."/>
            <person name="Martin F."/>
            <person name="Silar P."/>
            <person name="Natvig D."/>
            <person name="Lalanne C."/>
            <person name="Gautier V."/>
            <person name="Ament-Velasquez S.L."/>
            <person name="Kruys A."/>
            <person name="Hutchinson M.I."/>
            <person name="Powell A.J."/>
            <person name="Barry K."/>
            <person name="Miller A.N."/>
            <person name="Grigoriev I.V."/>
            <person name="Debuchy R."/>
            <person name="Gladieux P."/>
            <person name="Thoren M.H."/>
            <person name="Johannesson H."/>
        </authorList>
    </citation>
    <scope>NUCLEOTIDE SEQUENCE</scope>
    <source>
        <strain evidence="3">CBS 540.89</strain>
    </source>
</reference>
<dbReference type="Proteomes" id="UP001172159">
    <property type="component" value="Unassembled WGS sequence"/>
</dbReference>
<keyword evidence="4" id="KW-1185">Reference proteome</keyword>
<gene>
    <name evidence="3" type="ORF">B0T21DRAFT_371537</name>
</gene>
<evidence type="ECO:0000313" key="3">
    <source>
        <dbReference type="EMBL" id="KAK0726425.1"/>
    </source>
</evidence>
<accession>A0AA40E456</accession>
<organism evidence="3 4">
    <name type="scientific">Apiosordaria backusii</name>
    <dbReference type="NCBI Taxonomy" id="314023"/>
    <lineage>
        <taxon>Eukaryota</taxon>
        <taxon>Fungi</taxon>
        <taxon>Dikarya</taxon>
        <taxon>Ascomycota</taxon>
        <taxon>Pezizomycotina</taxon>
        <taxon>Sordariomycetes</taxon>
        <taxon>Sordariomycetidae</taxon>
        <taxon>Sordariales</taxon>
        <taxon>Lasiosphaeriaceae</taxon>
        <taxon>Apiosordaria</taxon>
    </lineage>
</organism>
<name>A0AA40E456_9PEZI</name>
<keyword evidence="2" id="KW-1133">Transmembrane helix</keyword>
<feature type="transmembrane region" description="Helical" evidence="2">
    <location>
        <begin position="98"/>
        <end position="118"/>
    </location>
</feature>
<keyword evidence="2" id="KW-0812">Transmembrane</keyword>